<gene>
    <name evidence="1" type="ORF">MSG28_005128</name>
</gene>
<name>A0ACC0JQ22_CHOFU</name>
<keyword evidence="2" id="KW-1185">Reference proteome</keyword>
<dbReference type="EMBL" id="CM046108">
    <property type="protein sequence ID" value="KAI8426198.1"/>
    <property type="molecule type" value="Genomic_DNA"/>
</dbReference>
<organism evidence="1 2">
    <name type="scientific">Choristoneura fumiferana</name>
    <name type="common">Spruce budworm moth</name>
    <name type="synonym">Archips fumiferana</name>
    <dbReference type="NCBI Taxonomy" id="7141"/>
    <lineage>
        <taxon>Eukaryota</taxon>
        <taxon>Metazoa</taxon>
        <taxon>Ecdysozoa</taxon>
        <taxon>Arthropoda</taxon>
        <taxon>Hexapoda</taxon>
        <taxon>Insecta</taxon>
        <taxon>Pterygota</taxon>
        <taxon>Neoptera</taxon>
        <taxon>Endopterygota</taxon>
        <taxon>Lepidoptera</taxon>
        <taxon>Glossata</taxon>
        <taxon>Ditrysia</taxon>
        <taxon>Tortricoidea</taxon>
        <taxon>Tortricidae</taxon>
        <taxon>Tortricinae</taxon>
        <taxon>Choristoneura</taxon>
    </lineage>
</organism>
<evidence type="ECO:0000313" key="2">
    <source>
        <dbReference type="Proteomes" id="UP001064048"/>
    </source>
</evidence>
<reference evidence="1 2" key="1">
    <citation type="journal article" date="2022" name="Genome Biol. Evol.">
        <title>The Spruce Budworm Genome: Reconstructing the Evolutionary History of Antifreeze Proteins.</title>
        <authorList>
            <person name="Beliveau C."/>
            <person name="Gagne P."/>
            <person name="Picq S."/>
            <person name="Vernygora O."/>
            <person name="Keeling C.I."/>
            <person name="Pinkney K."/>
            <person name="Doucet D."/>
            <person name="Wen F."/>
            <person name="Johnston J.S."/>
            <person name="Maaroufi H."/>
            <person name="Boyle B."/>
            <person name="Laroche J."/>
            <person name="Dewar K."/>
            <person name="Juretic N."/>
            <person name="Blackburn G."/>
            <person name="Nisole A."/>
            <person name="Brunet B."/>
            <person name="Brandao M."/>
            <person name="Lumley L."/>
            <person name="Duan J."/>
            <person name="Quan G."/>
            <person name="Lucarotti C.J."/>
            <person name="Roe A.D."/>
            <person name="Sperling F.A.H."/>
            <person name="Levesque R.C."/>
            <person name="Cusson M."/>
        </authorList>
    </citation>
    <scope>NUCLEOTIDE SEQUENCE [LARGE SCALE GENOMIC DNA]</scope>
    <source>
        <strain evidence="1">Glfc:IPQL:Cfum</strain>
    </source>
</reference>
<proteinExistence type="predicted"/>
<evidence type="ECO:0000313" key="1">
    <source>
        <dbReference type="EMBL" id="KAI8426198.1"/>
    </source>
</evidence>
<sequence length="127" mass="14321">MMFYAQSSRLGPWRHGYCEELEGAALWGLRQLHVLLEGHQTPQLLQHGLDRVVALPPREDRDLSIIHLHKPKTAQGANYHASPVSKSHVIIAFEAPRNSSIAHSLLTLLKFFKKTKVPRNHCTTKSG</sequence>
<protein>
    <submittedName>
        <fullName evidence="1">Uncharacterized protein</fullName>
    </submittedName>
</protein>
<comment type="caution">
    <text evidence="1">The sequence shown here is derived from an EMBL/GenBank/DDBJ whole genome shotgun (WGS) entry which is preliminary data.</text>
</comment>
<accession>A0ACC0JQ22</accession>
<dbReference type="Proteomes" id="UP001064048">
    <property type="component" value="Chromosome 8"/>
</dbReference>